<evidence type="ECO:0000256" key="2">
    <source>
        <dbReference type="ARBA" id="ARBA00012513"/>
    </source>
</evidence>
<evidence type="ECO:0000256" key="1">
    <source>
        <dbReference type="ARBA" id="ARBA00009903"/>
    </source>
</evidence>
<evidence type="ECO:0000256" key="7">
    <source>
        <dbReference type="ARBA" id="ARBA00022840"/>
    </source>
</evidence>
<feature type="domain" description="Protein kinase" evidence="11">
    <location>
        <begin position="62"/>
        <end position="397"/>
    </location>
</feature>
<dbReference type="SMART" id="SM00220">
    <property type="entry name" value="S_TKc"/>
    <property type="match status" value="1"/>
</dbReference>
<evidence type="ECO:0000256" key="3">
    <source>
        <dbReference type="ARBA" id="ARBA00022527"/>
    </source>
</evidence>
<sequence length="492" mass="55279">MPKLAAQPPPPTTPAAPALVAASNRDWLGRDPYLAQASSAIRRTFSVSHLRTRDIEVEPNHFQKIKMIGKGDVGRVFLVRHNSTQKFYAMKVLQKREMVKRNKVKRVLAEQEILVTANHPFIVTLYHSFQSEDYLYFVMEYCSGGEFFRTLQLRPGKCIQEYEAKFYAAEVIAALEYLHLMGFIYRDLKPENILLHQSGHIMLTDFDLSKPSVAPGAPSFVKSSLISPFGGFNTRKNDSKVVVDTRAVTQNLRTNSFVGTEEYIAPEVIKGNGHTVAVDFWTVGILIYEMLYGITPFKGPNRNATFSNVINNEVSFPMPDLHHRIFSHSSQNNITVTSSTSAASTSSTPTSKSTKPRQPNEVSRVCRNLITSLLIKDDTRRLGSKAGASEVKMHPFFKDTNWALLRNQTPPIIPAQYSDLQESVANFRNISTRDIMNGPSFDFERDNVMGTRMLRRPVSAVHINPFEAFESITLNSWNEDHVAGAGAGVRDF</sequence>
<proteinExistence type="inferred from homology"/>
<evidence type="ECO:0000313" key="13">
    <source>
        <dbReference type="Proteomes" id="UP001211907"/>
    </source>
</evidence>
<dbReference type="Pfam" id="PF00069">
    <property type="entry name" value="Pkinase"/>
    <property type="match status" value="2"/>
</dbReference>
<feature type="region of interest" description="Disordered" evidence="10">
    <location>
        <begin position="336"/>
        <end position="362"/>
    </location>
</feature>
<dbReference type="CDD" id="cd05574">
    <property type="entry name" value="STKc_phototropin_like"/>
    <property type="match status" value="1"/>
</dbReference>
<evidence type="ECO:0000256" key="10">
    <source>
        <dbReference type="SAM" id="MobiDB-lite"/>
    </source>
</evidence>
<comment type="similarity">
    <text evidence="1">Belongs to the protein kinase superfamily. AGC Ser/Thr protein kinase family.</text>
</comment>
<evidence type="ECO:0000256" key="9">
    <source>
        <dbReference type="ARBA" id="ARBA00048679"/>
    </source>
</evidence>
<dbReference type="InterPro" id="IPR008271">
    <property type="entry name" value="Ser/Thr_kinase_AS"/>
</dbReference>
<dbReference type="FunFam" id="1.10.510.10:FF:000294">
    <property type="entry name" value="Serine/threonine-protein kinase OXI1"/>
    <property type="match status" value="1"/>
</dbReference>
<dbReference type="GO" id="GO:0004674">
    <property type="term" value="F:protein serine/threonine kinase activity"/>
    <property type="evidence" value="ECO:0007669"/>
    <property type="project" value="UniProtKB-KW"/>
</dbReference>
<dbReference type="PROSITE" id="PS50011">
    <property type="entry name" value="PROTEIN_KINASE_DOM"/>
    <property type="match status" value="1"/>
</dbReference>
<dbReference type="Gene3D" id="3.30.200.20">
    <property type="entry name" value="Phosphorylase Kinase, domain 1"/>
    <property type="match status" value="1"/>
</dbReference>
<dbReference type="Proteomes" id="UP001211907">
    <property type="component" value="Unassembled WGS sequence"/>
</dbReference>
<keyword evidence="13" id="KW-1185">Reference proteome</keyword>
<dbReference type="SUPFAM" id="SSF56112">
    <property type="entry name" value="Protein kinase-like (PK-like)"/>
    <property type="match status" value="1"/>
</dbReference>
<dbReference type="AlphaFoldDB" id="A0AAD5SZ51"/>
<dbReference type="GO" id="GO:0005524">
    <property type="term" value="F:ATP binding"/>
    <property type="evidence" value="ECO:0007669"/>
    <property type="project" value="UniProtKB-KW"/>
</dbReference>
<evidence type="ECO:0000313" key="12">
    <source>
        <dbReference type="EMBL" id="KAJ3104326.1"/>
    </source>
</evidence>
<dbReference type="Gene3D" id="1.10.510.10">
    <property type="entry name" value="Transferase(Phosphotransferase) domain 1"/>
    <property type="match status" value="1"/>
</dbReference>
<dbReference type="EC" id="2.7.11.1" evidence="2"/>
<name>A0AAD5SZ51_9FUNG</name>
<reference evidence="12" key="1">
    <citation type="submission" date="2020-05" db="EMBL/GenBank/DDBJ databases">
        <title>Phylogenomic resolution of chytrid fungi.</title>
        <authorList>
            <person name="Stajich J.E."/>
            <person name="Amses K."/>
            <person name="Simmons R."/>
            <person name="Seto K."/>
            <person name="Myers J."/>
            <person name="Bonds A."/>
            <person name="Quandt C.A."/>
            <person name="Barry K."/>
            <person name="Liu P."/>
            <person name="Grigoriev I."/>
            <person name="Longcore J.E."/>
            <person name="James T.Y."/>
        </authorList>
    </citation>
    <scope>NUCLEOTIDE SEQUENCE</scope>
    <source>
        <strain evidence="12">JEL0513</strain>
    </source>
</reference>
<dbReference type="EMBL" id="JADGJH010002063">
    <property type="protein sequence ID" value="KAJ3104326.1"/>
    <property type="molecule type" value="Genomic_DNA"/>
</dbReference>
<dbReference type="InterPro" id="IPR000719">
    <property type="entry name" value="Prot_kinase_dom"/>
</dbReference>
<gene>
    <name evidence="12" type="ORF">HK100_004077</name>
</gene>
<keyword evidence="4" id="KW-0808">Transferase</keyword>
<evidence type="ECO:0000256" key="6">
    <source>
        <dbReference type="ARBA" id="ARBA00022777"/>
    </source>
</evidence>
<protein>
    <recommendedName>
        <fullName evidence="2">non-specific serine/threonine protein kinase</fullName>
        <ecNumber evidence="2">2.7.11.1</ecNumber>
    </recommendedName>
</protein>
<organism evidence="12 13">
    <name type="scientific">Physocladia obscura</name>
    <dbReference type="NCBI Taxonomy" id="109957"/>
    <lineage>
        <taxon>Eukaryota</taxon>
        <taxon>Fungi</taxon>
        <taxon>Fungi incertae sedis</taxon>
        <taxon>Chytridiomycota</taxon>
        <taxon>Chytridiomycota incertae sedis</taxon>
        <taxon>Chytridiomycetes</taxon>
        <taxon>Chytridiales</taxon>
        <taxon>Chytriomycetaceae</taxon>
        <taxon>Physocladia</taxon>
    </lineage>
</organism>
<accession>A0AAD5SZ51</accession>
<dbReference type="FunFam" id="3.30.200.20:FF:001236">
    <property type="entry name" value="AGC/RSK protein kinase"/>
    <property type="match status" value="1"/>
</dbReference>
<comment type="catalytic activity">
    <reaction evidence="8">
        <text>L-threonyl-[protein] + ATP = O-phospho-L-threonyl-[protein] + ADP + H(+)</text>
        <dbReference type="Rhea" id="RHEA:46608"/>
        <dbReference type="Rhea" id="RHEA-COMP:11060"/>
        <dbReference type="Rhea" id="RHEA-COMP:11605"/>
        <dbReference type="ChEBI" id="CHEBI:15378"/>
        <dbReference type="ChEBI" id="CHEBI:30013"/>
        <dbReference type="ChEBI" id="CHEBI:30616"/>
        <dbReference type="ChEBI" id="CHEBI:61977"/>
        <dbReference type="ChEBI" id="CHEBI:456216"/>
        <dbReference type="EC" id="2.7.11.1"/>
    </reaction>
</comment>
<comment type="catalytic activity">
    <reaction evidence="9">
        <text>L-seryl-[protein] + ATP = O-phospho-L-seryl-[protein] + ADP + H(+)</text>
        <dbReference type="Rhea" id="RHEA:17989"/>
        <dbReference type="Rhea" id="RHEA-COMP:9863"/>
        <dbReference type="Rhea" id="RHEA-COMP:11604"/>
        <dbReference type="ChEBI" id="CHEBI:15378"/>
        <dbReference type="ChEBI" id="CHEBI:29999"/>
        <dbReference type="ChEBI" id="CHEBI:30616"/>
        <dbReference type="ChEBI" id="CHEBI:83421"/>
        <dbReference type="ChEBI" id="CHEBI:456216"/>
        <dbReference type="EC" id="2.7.11.1"/>
    </reaction>
</comment>
<evidence type="ECO:0000256" key="4">
    <source>
        <dbReference type="ARBA" id="ARBA00022679"/>
    </source>
</evidence>
<evidence type="ECO:0000256" key="5">
    <source>
        <dbReference type="ARBA" id="ARBA00022741"/>
    </source>
</evidence>
<evidence type="ECO:0000259" key="11">
    <source>
        <dbReference type="PROSITE" id="PS50011"/>
    </source>
</evidence>
<feature type="compositionally biased region" description="Low complexity" evidence="10">
    <location>
        <begin position="337"/>
        <end position="353"/>
    </location>
</feature>
<keyword evidence="6" id="KW-0418">Kinase</keyword>
<evidence type="ECO:0000256" key="8">
    <source>
        <dbReference type="ARBA" id="ARBA00047899"/>
    </source>
</evidence>
<keyword evidence="7" id="KW-0067">ATP-binding</keyword>
<dbReference type="PROSITE" id="PS00108">
    <property type="entry name" value="PROTEIN_KINASE_ST"/>
    <property type="match status" value="1"/>
</dbReference>
<keyword evidence="5" id="KW-0547">Nucleotide-binding</keyword>
<dbReference type="PANTHER" id="PTHR45637">
    <property type="entry name" value="FLIPPASE KINASE 1-RELATED"/>
    <property type="match status" value="1"/>
</dbReference>
<comment type="caution">
    <text evidence="12">The sequence shown here is derived from an EMBL/GenBank/DDBJ whole genome shotgun (WGS) entry which is preliminary data.</text>
</comment>
<keyword evidence="3" id="KW-0723">Serine/threonine-protein kinase</keyword>
<dbReference type="InterPro" id="IPR011009">
    <property type="entry name" value="Kinase-like_dom_sf"/>
</dbReference>